<proteinExistence type="predicted"/>
<comment type="caution">
    <text evidence="3">The sequence shown here is derived from an EMBL/GenBank/DDBJ whole genome shotgun (WGS) entry which is preliminary data.</text>
</comment>
<keyword evidence="3" id="KW-0808">Transferase</keyword>
<dbReference type="GO" id="GO:0032259">
    <property type="term" value="P:methylation"/>
    <property type="evidence" value="ECO:0007669"/>
    <property type="project" value="UniProtKB-KW"/>
</dbReference>
<keyword evidence="1" id="KW-0472">Membrane</keyword>
<feature type="transmembrane region" description="Helical" evidence="1">
    <location>
        <begin position="172"/>
        <end position="189"/>
    </location>
</feature>
<sequence>MIWDLEPHKVMVVLSVSFLCGILMDMVLQKLVAPGRTKYTVILVTLVTGIFMGAYGMNLHALVCILFGQVLVFAAEYDIATHTVPDYVPVLILLIGLLEVQFAPAMLGLILVPLPFLAAALLKDGSIGGADIKLMGASGFVLGVTRGYVALMLGLLMAVLCQRSFGKEEEKAFALVPYLAFGCMMALLLV</sequence>
<feature type="transmembrane region" description="Helical" evidence="1">
    <location>
        <begin position="40"/>
        <end position="70"/>
    </location>
</feature>
<feature type="transmembrane region" description="Helical" evidence="1">
    <location>
        <begin position="12"/>
        <end position="28"/>
    </location>
</feature>
<dbReference type="EMBL" id="SLUO01000008">
    <property type="protein sequence ID" value="TCL57658.1"/>
    <property type="molecule type" value="Genomic_DNA"/>
</dbReference>
<name>A0A4R1QUP8_9FIRM</name>
<dbReference type="Proteomes" id="UP000295718">
    <property type="component" value="Unassembled WGS sequence"/>
</dbReference>
<feature type="transmembrane region" description="Helical" evidence="1">
    <location>
        <begin position="90"/>
        <end position="122"/>
    </location>
</feature>
<dbReference type="GO" id="GO:0008168">
    <property type="term" value="F:methyltransferase activity"/>
    <property type="evidence" value="ECO:0007669"/>
    <property type="project" value="UniProtKB-KW"/>
</dbReference>
<feature type="domain" description="Prepilin type IV endopeptidase peptidase" evidence="2">
    <location>
        <begin position="66"/>
        <end position="160"/>
    </location>
</feature>
<keyword evidence="1" id="KW-0812">Transmembrane</keyword>
<dbReference type="RefSeq" id="WP_051869882.1">
    <property type="nucleotide sequence ID" value="NZ_JPNB01000003.1"/>
</dbReference>
<organism evidence="3 4">
    <name type="scientific">Kineothrix alysoides</name>
    <dbReference type="NCBI Taxonomy" id="1469948"/>
    <lineage>
        <taxon>Bacteria</taxon>
        <taxon>Bacillati</taxon>
        <taxon>Bacillota</taxon>
        <taxon>Clostridia</taxon>
        <taxon>Lachnospirales</taxon>
        <taxon>Lachnospiraceae</taxon>
        <taxon>Kineothrix</taxon>
    </lineage>
</organism>
<evidence type="ECO:0000259" key="2">
    <source>
        <dbReference type="Pfam" id="PF01478"/>
    </source>
</evidence>
<dbReference type="AlphaFoldDB" id="A0A4R1QUP8"/>
<reference evidence="3 4" key="1">
    <citation type="submission" date="2019-03" db="EMBL/GenBank/DDBJ databases">
        <title>Genomic Encyclopedia of Type Strains, Phase IV (KMG-IV): sequencing the most valuable type-strain genomes for metagenomic binning, comparative biology and taxonomic classification.</title>
        <authorList>
            <person name="Goeker M."/>
        </authorList>
    </citation>
    <scope>NUCLEOTIDE SEQUENCE [LARGE SCALE GENOMIC DNA]</scope>
    <source>
        <strain evidence="3 4">DSM 100556</strain>
    </source>
</reference>
<dbReference type="InterPro" id="IPR000045">
    <property type="entry name" value="Prepilin_IV_endopep_pep"/>
</dbReference>
<dbReference type="GO" id="GO:0016020">
    <property type="term" value="C:membrane"/>
    <property type="evidence" value="ECO:0007669"/>
    <property type="project" value="InterPro"/>
</dbReference>
<evidence type="ECO:0000313" key="3">
    <source>
        <dbReference type="EMBL" id="TCL57658.1"/>
    </source>
</evidence>
<dbReference type="STRING" id="1469948.GCA_000732725_03879"/>
<dbReference type="Gene3D" id="1.20.120.1220">
    <property type="match status" value="1"/>
</dbReference>
<dbReference type="Pfam" id="PF01478">
    <property type="entry name" value="Peptidase_A24"/>
    <property type="match status" value="1"/>
</dbReference>
<dbReference type="GO" id="GO:0004190">
    <property type="term" value="F:aspartic-type endopeptidase activity"/>
    <property type="evidence" value="ECO:0007669"/>
    <property type="project" value="InterPro"/>
</dbReference>
<keyword evidence="4" id="KW-1185">Reference proteome</keyword>
<evidence type="ECO:0000313" key="4">
    <source>
        <dbReference type="Proteomes" id="UP000295718"/>
    </source>
</evidence>
<protein>
    <submittedName>
        <fullName evidence="3">Leader peptidase (Prepilin peptidase)/N-methyltransferase</fullName>
    </submittedName>
</protein>
<accession>A0A4R1QUP8</accession>
<evidence type="ECO:0000256" key="1">
    <source>
        <dbReference type="SAM" id="Phobius"/>
    </source>
</evidence>
<keyword evidence="1" id="KW-1133">Transmembrane helix</keyword>
<keyword evidence="3" id="KW-0489">Methyltransferase</keyword>
<feature type="transmembrane region" description="Helical" evidence="1">
    <location>
        <begin position="134"/>
        <end position="160"/>
    </location>
</feature>
<gene>
    <name evidence="3" type="ORF">EDD76_108193</name>
</gene>
<dbReference type="OrthoDB" id="9789291at2"/>